<dbReference type="EMBL" id="CAJJDN010000127">
    <property type="protein sequence ID" value="CAD8120745.1"/>
    <property type="molecule type" value="Genomic_DNA"/>
</dbReference>
<proteinExistence type="predicted"/>
<sequence>MQIQHRNLIKLKRKIKIKIIMFNILKNQSSNNLNRVMEIGNQRQMQNKDKYNIITILVKQNQKRNQLIVQNLRKLLQIQLLILNQMKNQLKIIKIHQQHQFLF</sequence>
<name>A0A8S1QZR0_9CILI</name>
<keyword evidence="2" id="KW-1185">Reference proteome</keyword>
<dbReference type="AlphaFoldDB" id="A0A8S1QZR0"/>
<organism evidence="1 2">
    <name type="scientific">Paramecium sonneborni</name>
    <dbReference type="NCBI Taxonomy" id="65129"/>
    <lineage>
        <taxon>Eukaryota</taxon>
        <taxon>Sar</taxon>
        <taxon>Alveolata</taxon>
        <taxon>Ciliophora</taxon>
        <taxon>Intramacronucleata</taxon>
        <taxon>Oligohymenophorea</taxon>
        <taxon>Peniculida</taxon>
        <taxon>Parameciidae</taxon>
        <taxon>Paramecium</taxon>
    </lineage>
</organism>
<evidence type="ECO:0000313" key="1">
    <source>
        <dbReference type="EMBL" id="CAD8120745.1"/>
    </source>
</evidence>
<protein>
    <submittedName>
        <fullName evidence="1">Uncharacterized protein</fullName>
    </submittedName>
</protein>
<accession>A0A8S1QZR0</accession>
<evidence type="ECO:0000313" key="2">
    <source>
        <dbReference type="Proteomes" id="UP000692954"/>
    </source>
</evidence>
<dbReference type="Proteomes" id="UP000692954">
    <property type="component" value="Unassembled WGS sequence"/>
</dbReference>
<gene>
    <name evidence="1" type="ORF">PSON_ATCC_30995.1.T1270204</name>
</gene>
<reference evidence="1" key="1">
    <citation type="submission" date="2021-01" db="EMBL/GenBank/DDBJ databases">
        <authorList>
            <consortium name="Genoscope - CEA"/>
            <person name="William W."/>
        </authorList>
    </citation>
    <scope>NUCLEOTIDE SEQUENCE</scope>
</reference>
<comment type="caution">
    <text evidence="1">The sequence shown here is derived from an EMBL/GenBank/DDBJ whole genome shotgun (WGS) entry which is preliminary data.</text>
</comment>